<comment type="caution">
    <text evidence="1">The sequence shown here is derived from an EMBL/GenBank/DDBJ whole genome shotgun (WGS) entry which is preliminary data.</text>
</comment>
<gene>
    <name evidence="1" type="ORF">Pa4123_90990</name>
</gene>
<organism evidence="1 2">
    <name type="scientific">Phytohabitans aurantiacus</name>
    <dbReference type="NCBI Taxonomy" id="3016789"/>
    <lineage>
        <taxon>Bacteria</taxon>
        <taxon>Bacillati</taxon>
        <taxon>Actinomycetota</taxon>
        <taxon>Actinomycetes</taxon>
        <taxon>Micromonosporales</taxon>
        <taxon>Micromonosporaceae</taxon>
    </lineage>
</organism>
<dbReference type="EMBL" id="BSDI01000103">
    <property type="protein sequence ID" value="GLI03819.1"/>
    <property type="molecule type" value="Genomic_DNA"/>
</dbReference>
<protein>
    <submittedName>
        <fullName evidence="1">Uncharacterized protein</fullName>
    </submittedName>
</protein>
<evidence type="ECO:0000313" key="2">
    <source>
        <dbReference type="Proteomes" id="UP001144280"/>
    </source>
</evidence>
<reference evidence="1" key="1">
    <citation type="submission" date="2022-12" db="EMBL/GenBank/DDBJ databases">
        <title>New Phytohabitans aurantiacus sp. RD004123 nov., an actinomycete isolated from soil.</title>
        <authorList>
            <person name="Triningsih D.W."/>
            <person name="Harunari E."/>
            <person name="Igarashi Y."/>
        </authorList>
    </citation>
    <scope>NUCLEOTIDE SEQUENCE</scope>
    <source>
        <strain evidence="1">RD004123</strain>
    </source>
</reference>
<accession>A0ABQ5RAQ2</accession>
<proteinExistence type="predicted"/>
<sequence length="69" mass="7773">MTVLGLVLILLGAGVLVAMRHQRWPWRTHDAAPEPADERPVIDFEAQPIYVPEERGTIYVSGIPHLEED</sequence>
<evidence type="ECO:0000313" key="1">
    <source>
        <dbReference type="EMBL" id="GLI03819.1"/>
    </source>
</evidence>
<dbReference type="Proteomes" id="UP001144280">
    <property type="component" value="Unassembled WGS sequence"/>
</dbReference>
<name>A0ABQ5RAQ2_9ACTN</name>
<keyword evidence="2" id="KW-1185">Reference proteome</keyword>